<keyword evidence="1" id="KW-0812">Transmembrane</keyword>
<comment type="caution">
    <text evidence="2">The sequence shown here is derived from an EMBL/GenBank/DDBJ whole genome shotgun (WGS) entry which is preliminary data.</text>
</comment>
<dbReference type="PATRIC" id="fig|1423783.4.peg.1450"/>
<reference evidence="2 3" key="1">
    <citation type="journal article" date="2015" name="Genome Announc.">
        <title>Expanding the biotechnology potential of lactobacilli through comparative genomics of 213 strains and associated genera.</title>
        <authorList>
            <person name="Sun Z."/>
            <person name="Harris H.M."/>
            <person name="McCann A."/>
            <person name="Guo C."/>
            <person name="Argimon S."/>
            <person name="Zhang W."/>
            <person name="Yang X."/>
            <person name="Jeffery I.B."/>
            <person name="Cooney J.C."/>
            <person name="Kagawa T.F."/>
            <person name="Liu W."/>
            <person name="Song Y."/>
            <person name="Salvetti E."/>
            <person name="Wrobel A."/>
            <person name="Rasinkangas P."/>
            <person name="Parkhill J."/>
            <person name="Rea M.C."/>
            <person name="O'Sullivan O."/>
            <person name="Ritari J."/>
            <person name="Douillard F.P."/>
            <person name="Paul Ross R."/>
            <person name="Yang R."/>
            <person name="Briner A.E."/>
            <person name="Felis G.E."/>
            <person name="de Vos W.M."/>
            <person name="Barrangou R."/>
            <person name="Klaenhammer T.R."/>
            <person name="Caufield P.W."/>
            <person name="Cui Y."/>
            <person name="Zhang H."/>
            <person name="O'Toole P.W."/>
        </authorList>
    </citation>
    <scope>NUCLEOTIDE SEQUENCE [LARGE SCALE GENOMIC DNA]</scope>
    <source>
        <strain evidence="2 3">DSM 15945</strain>
    </source>
</reference>
<sequence>MIRTRFLPLILAGCLAVGVVANLVSVQAPLIGVLIAVMSVLVWAVIRLVRPFIERLTPRKVSVLIGAALVVTVVIQCLVLIYMPVTVYHDPYRVLSQADQMAAGHYTWNITYFWRYPNNVPLAWMLSWAIRCGWLVGLTTNGVLHVLSLLFLDGLIVLTLRTVRQVHARNTAVVGLLALFTLTPFAYTYFLQVFYSDLPALLCLVVIVRTFLFWPKWTLRHRLINGVLLLLVTLFGQITRPNLIIIIPALVVVALVVGVSRWRGHHLMWPSLMVAAGIALSFPATAGIQRLSNFQNNNTYALPTTSWVMMGLNPGSRGKYSGHDVGREINLPSKAARQRYALKTIQQRITRLGPIGLVKHWFVKMGILLNGQDIQDWYNGGYRAAPGWYLRHAGTIRVVLATVNAVALIELFVALIGRLIDWRPDFGQGRTSVALLAVVIALGYLAFHTLVWETETRYGAVIWPMLWLLLALVPAKQREVVTTHTVSWWMPTVLALAGVGGLAGGSALVAHRYPENLIVAAQRSQLSTQYNARPAVVRSGSVLVEDVDLHDWANYFSVQAHLGAHVSVTISKVGTGETYHFYRAGQVYRLRRHLSAGRYQIQVVNNQPTPQSVDIIRTYGYRMAQYPLIMDGRQYDSRSLIFTSMQKHVALKKATVISPKGAK</sequence>
<feature type="transmembrane region" description="Helical" evidence="1">
    <location>
        <begin position="458"/>
        <end position="476"/>
    </location>
</feature>
<feature type="transmembrane region" description="Helical" evidence="1">
    <location>
        <begin position="227"/>
        <end position="255"/>
    </location>
</feature>
<feature type="transmembrane region" description="Helical" evidence="1">
    <location>
        <begin position="432"/>
        <end position="451"/>
    </location>
</feature>
<dbReference type="STRING" id="1423783.FC50_GL001409"/>
<evidence type="ECO:0000313" key="2">
    <source>
        <dbReference type="EMBL" id="KRL86002.1"/>
    </source>
</evidence>
<feature type="transmembrane region" description="Helical" evidence="1">
    <location>
        <begin position="31"/>
        <end position="49"/>
    </location>
</feature>
<gene>
    <name evidence="2" type="ORF">FC50_GL001409</name>
</gene>
<keyword evidence="1" id="KW-0472">Membrane</keyword>
<feature type="transmembrane region" description="Helical" evidence="1">
    <location>
        <begin position="488"/>
        <end position="510"/>
    </location>
</feature>
<dbReference type="Proteomes" id="UP000051922">
    <property type="component" value="Unassembled WGS sequence"/>
</dbReference>
<feature type="transmembrane region" description="Helical" evidence="1">
    <location>
        <begin position="172"/>
        <end position="192"/>
    </location>
</feature>
<feature type="transmembrane region" description="Helical" evidence="1">
    <location>
        <begin position="267"/>
        <end position="288"/>
    </location>
</feature>
<protein>
    <recommendedName>
        <fullName evidence="4">Glycosyltransferase RgtA/B/C/D-like domain-containing protein</fullName>
    </recommendedName>
</protein>
<evidence type="ECO:0000313" key="3">
    <source>
        <dbReference type="Proteomes" id="UP000051922"/>
    </source>
</evidence>
<feature type="transmembrane region" description="Helical" evidence="1">
    <location>
        <begin position="134"/>
        <end position="160"/>
    </location>
</feature>
<organism evidence="2 3">
    <name type="scientific">Lacticaseibacillus pantheris DSM 15945 = JCM 12539 = NBRC 106106</name>
    <dbReference type="NCBI Taxonomy" id="1423783"/>
    <lineage>
        <taxon>Bacteria</taxon>
        <taxon>Bacillati</taxon>
        <taxon>Bacillota</taxon>
        <taxon>Bacilli</taxon>
        <taxon>Lactobacillales</taxon>
        <taxon>Lactobacillaceae</taxon>
        <taxon>Lacticaseibacillus</taxon>
    </lineage>
</organism>
<evidence type="ECO:0008006" key="4">
    <source>
        <dbReference type="Google" id="ProtNLM"/>
    </source>
</evidence>
<feature type="transmembrane region" description="Helical" evidence="1">
    <location>
        <begin position="61"/>
        <end position="83"/>
    </location>
</feature>
<keyword evidence="3" id="KW-1185">Reference proteome</keyword>
<accession>A0A0R1U4U5</accession>
<proteinExistence type="predicted"/>
<name>A0A0R1U4U5_9LACO</name>
<feature type="transmembrane region" description="Helical" evidence="1">
    <location>
        <begin position="398"/>
        <end position="420"/>
    </location>
</feature>
<keyword evidence="1" id="KW-1133">Transmembrane helix</keyword>
<feature type="transmembrane region" description="Helical" evidence="1">
    <location>
        <begin position="198"/>
        <end position="215"/>
    </location>
</feature>
<dbReference type="EMBL" id="AZFJ01000049">
    <property type="protein sequence ID" value="KRL86002.1"/>
    <property type="molecule type" value="Genomic_DNA"/>
</dbReference>
<dbReference type="AlphaFoldDB" id="A0A0R1U4U5"/>
<evidence type="ECO:0000256" key="1">
    <source>
        <dbReference type="SAM" id="Phobius"/>
    </source>
</evidence>